<dbReference type="GO" id="GO:0003983">
    <property type="term" value="F:UTP:glucose-1-phosphate uridylyltransferase activity"/>
    <property type="evidence" value="ECO:0007669"/>
    <property type="project" value="UniProtKB-EC"/>
</dbReference>
<dbReference type="PANTHER" id="PTHR43197">
    <property type="entry name" value="UTP--GLUCOSE-1-PHOSPHATE URIDYLYLTRANSFERASE"/>
    <property type="match status" value="1"/>
</dbReference>
<evidence type="ECO:0000256" key="3">
    <source>
        <dbReference type="ARBA" id="ARBA00019048"/>
    </source>
</evidence>
<evidence type="ECO:0000256" key="5">
    <source>
        <dbReference type="ARBA" id="ARBA00022695"/>
    </source>
</evidence>
<evidence type="ECO:0000259" key="9">
    <source>
        <dbReference type="Pfam" id="PF00483"/>
    </source>
</evidence>
<dbReference type="EC" id="2.7.7.9" evidence="2 8"/>
<dbReference type="EMBL" id="CP031222">
    <property type="protein sequence ID" value="AXI01738.1"/>
    <property type="molecule type" value="Genomic_DNA"/>
</dbReference>
<dbReference type="Pfam" id="PF00483">
    <property type="entry name" value="NTP_transferase"/>
    <property type="match status" value="1"/>
</dbReference>
<dbReference type="NCBIfam" id="TIGR01099">
    <property type="entry name" value="galU"/>
    <property type="match status" value="1"/>
</dbReference>
<accession>A0A345P379</accession>
<comment type="function">
    <text evidence="6">May play a role in stationary phase survival.</text>
</comment>
<dbReference type="Proteomes" id="UP000253940">
    <property type="component" value="Chromosome"/>
</dbReference>
<evidence type="ECO:0000313" key="11">
    <source>
        <dbReference type="Proteomes" id="UP000253940"/>
    </source>
</evidence>
<dbReference type="KEGG" id="mbah:HYN46_01840"/>
<gene>
    <name evidence="10" type="primary">galU</name>
    <name evidence="10" type="ORF">HYN46_01840</name>
</gene>
<dbReference type="Gene3D" id="3.90.550.10">
    <property type="entry name" value="Spore Coat Polysaccharide Biosynthesis Protein SpsA, Chain A"/>
    <property type="match status" value="1"/>
</dbReference>
<dbReference type="InterPro" id="IPR029044">
    <property type="entry name" value="Nucleotide-diphossugar_trans"/>
</dbReference>
<feature type="domain" description="Nucleotidyl transferase" evidence="9">
    <location>
        <begin position="10"/>
        <end position="267"/>
    </location>
</feature>
<evidence type="ECO:0000256" key="8">
    <source>
        <dbReference type="RuleBase" id="RU361259"/>
    </source>
</evidence>
<evidence type="ECO:0000256" key="1">
    <source>
        <dbReference type="ARBA" id="ARBA00006890"/>
    </source>
</evidence>
<keyword evidence="5 8" id="KW-0548">Nucleotidyltransferase</keyword>
<proteinExistence type="inferred from homology"/>
<name>A0A345P379_9GAMM</name>
<evidence type="ECO:0000256" key="2">
    <source>
        <dbReference type="ARBA" id="ARBA00012415"/>
    </source>
</evidence>
<keyword evidence="4 8" id="KW-0808">Transferase</keyword>
<dbReference type="RefSeq" id="WP_114897848.1">
    <property type="nucleotide sequence ID" value="NZ_CP031222.1"/>
</dbReference>
<dbReference type="SUPFAM" id="SSF53448">
    <property type="entry name" value="Nucleotide-diphospho-sugar transferases"/>
    <property type="match status" value="1"/>
</dbReference>
<evidence type="ECO:0000256" key="7">
    <source>
        <dbReference type="ARBA" id="ARBA00048128"/>
    </source>
</evidence>
<dbReference type="InterPro" id="IPR005771">
    <property type="entry name" value="GalU_uridylyltTrfase_bac/arc"/>
</dbReference>
<dbReference type="InterPro" id="IPR005835">
    <property type="entry name" value="NTP_transferase_dom"/>
</dbReference>
<evidence type="ECO:0000256" key="6">
    <source>
        <dbReference type="ARBA" id="ARBA00037294"/>
    </source>
</evidence>
<sequence length="279" mass="30553">MSVQKAIFPVAGLGTRFLPATKAIPKEMLTVVDRPIIDYAVREAIEAGCETLIFVTGRTKNAIADYFDRNPELENELAAKQKEEALEIVRNIIPSHVQCIYVRQSEALGLGHAVNCANPLISPNEYFAVLLPDDLIDGYPVGALEQLMAVHHRERCSVLALEQVAWSEVEKYGVIKPESDKTTPIVIKGIVEKPTPAAAPSNWSVVGRYILHGNIMGSLPHIARGKGGEIQLTDAIAVLLETEKMIGVPLSGKRFDCGSRTGFLEANIHFGLRYLNENS</sequence>
<organism evidence="10 11">
    <name type="scientific">Aquirhabdus parva</name>
    <dbReference type="NCBI Taxonomy" id="2283318"/>
    <lineage>
        <taxon>Bacteria</taxon>
        <taxon>Pseudomonadati</taxon>
        <taxon>Pseudomonadota</taxon>
        <taxon>Gammaproteobacteria</taxon>
        <taxon>Moraxellales</taxon>
        <taxon>Moraxellaceae</taxon>
        <taxon>Aquirhabdus</taxon>
    </lineage>
</organism>
<protein>
    <recommendedName>
        <fullName evidence="3 8">UTP--glucose-1-phosphate uridylyltransferase</fullName>
        <ecNumber evidence="2 8">2.7.7.9</ecNumber>
    </recommendedName>
    <alternativeName>
        <fullName evidence="8">UDP-glucose pyrophosphorylase</fullName>
    </alternativeName>
</protein>
<keyword evidence="11" id="KW-1185">Reference proteome</keyword>
<dbReference type="CDD" id="cd02541">
    <property type="entry name" value="UGPase_prokaryotic"/>
    <property type="match status" value="1"/>
</dbReference>
<dbReference type="PANTHER" id="PTHR43197:SF1">
    <property type="entry name" value="UTP--GLUCOSE-1-PHOSPHATE URIDYLYLTRANSFERASE"/>
    <property type="match status" value="1"/>
</dbReference>
<comment type="similarity">
    <text evidence="1 8">Belongs to the UDPGP type 2 family.</text>
</comment>
<dbReference type="GO" id="GO:0006011">
    <property type="term" value="P:UDP-alpha-D-glucose metabolic process"/>
    <property type="evidence" value="ECO:0007669"/>
    <property type="project" value="InterPro"/>
</dbReference>
<dbReference type="AlphaFoldDB" id="A0A345P379"/>
<comment type="catalytic activity">
    <reaction evidence="7 8">
        <text>alpha-D-glucose 1-phosphate + UTP + H(+) = UDP-alpha-D-glucose + diphosphate</text>
        <dbReference type="Rhea" id="RHEA:19889"/>
        <dbReference type="ChEBI" id="CHEBI:15378"/>
        <dbReference type="ChEBI" id="CHEBI:33019"/>
        <dbReference type="ChEBI" id="CHEBI:46398"/>
        <dbReference type="ChEBI" id="CHEBI:58601"/>
        <dbReference type="ChEBI" id="CHEBI:58885"/>
        <dbReference type="EC" id="2.7.7.9"/>
    </reaction>
</comment>
<dbReference type="OrthoDB" id="9803306at2"/>
<reference evidence="10 11" key="1">
    <citation type="submission" date="2018-07" db="EMBL/GenBank/DDBJ databases">
        <title>Genome sequencing of Moraxellaceae gen. HYN0046.</title>
        <authorList>
            <person name="Kim M."/>
            <person name="Yi H."/>
        </authorList>
    </citation>
    <scope>NUCLEOTIDE SEQUENCE [LARGE SCALE GENOMIC DNA]</scope>
    <source>
        <strain evidence="10 11">HYN0046</strain>
    </source>
</reference>
<evidence type="ECO:0000313" key="10">
    <source>
        <dbReference type="EMBL" id="AXI01738.1"/>
    </source>
</evidence>
<evidence type="ECO:0000256" key="4">
    <source>
        <dbReference type="ARBA" id="ARBA00022679"/>
    </source>
</evidence>